<dbReference type="InterPro" id="IPR000595">
    <property type="entry name" value="cNMP-bd_dom"/>
</dbReference>
<sequence length="220" mass="25682">MKETSLQVYPGLNTTDFESLQRYFSNQMLDMAKIREYQNNEYITQATKPLDQLFFLLQGRAKIYITHENGKRNLLQFLTIGDFIGDLTVVGAEKVPKDVLAIGNTVCLAIPLKEIQKSEGLFFKKIAKYIGEKLLIRVEHFSRNQSYELKYRLAEIILQAEMNGIYHEKHVEIAEYLGVSYRHYTHVLKKLTEEGYLIKEDKGYLINKVQLKKLINEMNH</sequence>
<dbReference type="RefSeq" id="WP_034570992.1">
    <property type="nucleotide sequence ID" value="NZ_JQBS01000007.1"/>
</dbReference>
<reference evidence="2 3" key="1">
    <citation type="journal article" date="2015" name="Genome Announc.">
        <title>Expanding the biotechnology potential of lactobacilli through comparative genomics of 213 strains and associated genera.</title>
        <authorList>
            <person name="Sun Z."/>
            <person name="Harris H.M."/>
            <person name="McCann A."/>
            <person name="Guo C."/>
            <person name="Argimon S."/>
            <person name="Zhang W."/>
            <person name="Yang X."/>
            <person name="Jeffery I.B."/>
            <person name="Cooney J.C."/>
            <person name="Kagawa T.F."/>
            <person name="Liu W."/>
            <person name="Song Y."/>
            <person name="Salvetti E."/>
            <person name="Wrobel A."/>
            <person name="Rasinkangas P."/>
            <person name="Parkhill J."/>
            <person name="Rea M.C."/>
            <person name="O'Sullivan O."/>
            <person name="Ritari J."/>
            <person name="Douillard F.P."/>
            <person name="Paul Ross R."/>
            <person name="Yang R."/>
            <person name="Briner A.E."/>
            <person name="Felis G.E."/>
            <person name="de Vos W.M."/>
            <person name="Barrangou R."/>
            <person name="Klaenhammer T.R."/>
            <person name="Caufield P.W."/>
            <person name="Cui Y."/>
            <person name="Zhang H."/>
            <person name="O'Toole P.W."/>
        </authorList>
    </citation>
    <scope>NUCLEOTIDE SEQUENCE [LARGE SCALE GENOMIC DNA]</scope>
    <source>
        <strain evidence="2 3">DSM 20623</strain>
    </source>
</reference>
<dbReference type="EMBL" id="JQBS01000007">
    <property type="protein sequence ID" value="KRN57358.1"/>
    <property type="molecule type" value="Genomic_DNA"/>
</dbReference>
<dbReference type="InterPro" id="IPR018490">
    <property type="entry name" value="cNMP-bd_dom_sf"/>
</dbReference>
<evidence type="ECO:0000313" key="3">
    <source>
        <dbReference type="Proteomes" id="UP000051658"/>
    </source>
</evidence>
<dbReference type="SUPFAM" id="SSF46785">
    <property type="entry name" value="Winged helix' DNA-binding domain"/>
    <property type="match status" value="1"/>
</dbReference>
<dbReference type="NCBIfam" id="NF007707">
    <property type="entry name" value="PRK10402.1"/>
    <property type="match status" value="1"/>
</dbReference>
<accession>A0A0R2HY93</accession>
<dbReference type="CDD" id="cd00038">
    <property type="entry name" value="CAP_ED"/>
    <property type="match status" value="1"/>
</dbReference>
<dbReference type="InterPro" id="IPR036390">
    <property type="entry name" value="WH_DNA-bd_sf"/>
</dbReference>
<dbReference type="PROSITE" id="PS50042">
    <property type="entry name" value="CNMP_BINDING_3"/>
    <property type="match status" value="1"/>
</dbReference>
<dbReference type="eggNOG" id="COG0664">
    <property type="taxonomic scope" value="Bacteria"/>
</dbReference>
<dbReference type="AlphaFoldDB" id="A0A0R2HY93"/>
<dbReference type="Proteomes" id="UP000051658">
    <property type="component" value="Unassembled WGS sequence"/>
</dbReference>
<feature type="domain" description="Cyclic nucleotide-binding" evidence="1">
    <location>
        <begin position="16"/>
        <end position="117"/>
    </location>
</feature>
<protein>
    <recommendedName>
        <fullName evidence="1">Cyclic nucleotide-binding domain-containing protein</fullName>
    </recommendedName>
</protein>
<organism evidence="2 3">
    <name type="scientific">Carnobacterium divergens DSM 20623</name>
    <dbReference type="NCBI Taxonomy" id="1449336"/>
    <lineage>
        <taxon>Bacteria</taxon>
        <taxon>Bacillati</taxon>
        <taxon>Bacillota</taxon>
        <taxon>Bacilli</taxon>
        <taxon>Lactobacillales</taxon>
        <taxon>Carnobacteriaceae</taxon>
        <taxon>Carnobacterium</taxon>
    </lineage>
</organism>
<proteinExistence type="predicted"/>
<dbReference type="Pfam" id="PF00027">
    <property type="entry name" value="cNMP_binding"/>
    <property type="match status" value="1"/>
</dbReference>
<dbReference type="InterPro" id="IPR014710">
    <property type="entry name" value="RmlC-like_jellyroll"/>
</dbReference>
<gene>
    <name evidence="2" type="ORF">IV74_GL000340</name>
</gene>
<evidence type="ECO:0000313" key="2">
    <source>
        <dbReference type="EMBL" id="KRN57358.1"/>
    </source>
</evidence>
<dbReference type="GeneID" id="89588334"/>
<dbReference type="PATRIC" id="fig|1449336.4.peg.347"/>
<dbReference type="SUPFAM" id="SSF51206">
    <property type="entry name" value="cAMP-binding domain-like"/>
    <property type="match status" value="1"/>
</dbReference>
<dbReference type="Gene3D" id="2.60.120.10">
    <property type="entry name" value="Jelly Rolls"/>
    <property type="match status" value="1"/>
</dbReference>
<name>A0A0R2HY93_CARDV</name>
<comment type="caution">
    <text evidence="2">The sequence shown here is derived from an EMBL/GenBank/DDBJ whole genome shotgun (WGS) entry which is preliminary data.</text>
</comment>
<evidence type="ECO:0000259" key="1">
    <source>
        <dbReference type="PROSITE" id="PS50042"/>
    </source>
</evidence>
<keyword evidence="3" id="KW-1185">Reference proteome</keyword>